<sequence length="1184" mass="131487">MSGPSQLHQGGSEFPSTVTGHNVDLGNKSLTRRDTAQTINNHNYYGYSTDPLRDQAHENRGEKRKCTDDQEQGSHSHPPLETLLQSLSFKQIDARHENIKKAHRKTCKWIIKRAEYLDWLNPNKVDEHHGFLWIKGKPGAGKSTLMKFLLSNSRRTMKNKIIISFFFNARGEQLEKSTTGMYRSLLLQMLQQLPRLHNVLEPGLILGISENHDWGVEALKTLFEQTVEGLGDSTVVAFIDALDECDESEIRSMVSSFKSLGDVSAAEGVSFQVCFASRHYPHITMPKKIEIVLEGQEGHEQDIISYLDSELEIGESKLAYEIRTQIKEKASGVFMWVVLVSDILQRMFDKGRIHDLKQALREIPEDLHKLFRNILTRDDTNKDEMILCMQWVLFARNPLKPEQLYFAIRTHTECTTCKWDRDEITEATIRNFILNSSKGLAEVIRTKKDPTVQFIHESVRDFLLKDGGLRVILDTSGDIGAESHDQLKRCCYKYAQSYTEENGLPESDSKQHLSEACVAADFEFPFLRYAVQNVLYHADAAEEGDISQTEFLKTFQLAEWIQHNNVFQDKDVRRHTAGASLLYLLAEHGFGRLIESHRASQSCFDIEGERYGAPVLAAMVMGSRPTVWRLLKRETRDEPTTSNLHTLFHEYDVTKIGKHSIGRNFTFNPKRGLLYYVLQNDDLIVASFAIASRNAYTWPELQAPGSETLFSVAIQHCHDVLATFRFLLENGADIEAIDKRKRTPLAFAAANGNAAAVAFLLEKGANVHHTCNHDMTTLMYAAAGGSEECMRLLISGGASVAATDKQGQTALFWAVCSENESEAKVHLLIGHGVDVAATDNNGCTALAWSLKAGKAKESTVQILLGHSDIVDKPDHVGRTPLMFALNSNLSIMKQLIEWGAHVNSIDNQGQSALFLAIKLKAESHARLLIDSGACTDVYDTQSHRTALSYAVTLEYSDIVVAPRGHSPMELFYHGVNLPPSIAEALLIRGAAVGTPDLSGRTPLSYAASTIDGADLTALLLSYGADVDRADNNGRTPLSHAAECNAQACELLLSRGADVNRADNNGRTPLSHTAEHNARVCKLLLSYGADVDRADNNGRTPLSHAAEYNARACELLLGRGADVDRADNCGITPLSYAARFHSSFSSLYCIQLLLDRGASPDKVDEAGKTALSHIRDQQIGDLLSN</sequence>
<dbReference type="InterPro" id="IPR056884">
    <property type="entry name" value="NPHP3-like_N"/>
</dbReference>
<dbReference type="InterPro" id="IPR036770">
    <property type="entry name" value="Ankyrin_rpt-contain_sf"/>
</dbReference>
<keyword evidence="2" id="KW-0040">ANK repeat</keyword>
<evidence type="ECO:0000256" key="1">
    <source>
        <dbReference type="ARBA" id="ARBA00022737"/>
    </source>
</evidence>
<dbReference type="InterPro" id="IPR027417">
    <property type="entry name" value="P-loop_NTPase"/>
</dbReference>
<dbReference type="Gene3D" id="1.25.40.20">
    <property type="entry name" value="Ankyrin repeat-containing domain"/>
    <property type="match status" value="2"/>
</dbReference>
<dbReference type="Pfam" id="PF12796">
    <property type="entry name" value="Ank_2"/>
    <property type="match status" value="3"/>
</dbReference>
<dbReference type="GeneID" id="42056981"/>
<dbReference type="SUPFAM" id="SSF52540">
    <property type="entry name" value="P-loop containing nucleoside triphosphate hydrolases"/>
    <property type="match status" value="1"/>
</dbReference>
<feature type="repeat" description="ANK" evidence="2">
    <location>
        <begin position="806"/>
        <end position="840"/>
    </location>
</feature>
<protein>
    <submittedName>
        <fullName evidence="5">Related to ankyrin 3</fullName>
    </submittedName>
</protein>
<evidence type="ECO:0000313" key="6">
    <source>
        <dbReference type="Proteomes" id="UP000183971"/>
    </source>
</evidence>
<dbReference type="PROSITE" id="PS50297">
    <property type="entry name" value="ANK_REP_REGION"/>
    <property type="match status" value="3"/>
</dbReference>
<evidence type="ECO:0000256" key="3">
    <source>
        <dbReference type="SAM" id="MobiDB-lite"/>
    </source>
</evidence>
<reference evidence="6" key="1">
    <citation type="journal article" date="2016" name="Genome Biol. Evol.">
        <title>Comparative 'omics' of the Fusarium fujikuroi species complex highlights differences in genetic potential and metabolite synthesis.</title>
        <authorList>
            <person name="Niehaus E.-M."/>
            <person name="Muensterkoetter M."/>
            <person name="Proctor R.H."/>
            <person name="Brown D.W."/>
            <person name="Sharon A."/>
            <person name="Idan Y."/>
            <person name="Oren-Young L."/>
            <person name="Sieber C.M."/>
            <person name="Novak O."/>
            <person name="Pencik A."/>
            <person name="Tarkowska D."/>
            <person name="Hromadova K."/>
            <person name="Freeman S."/>
            <person name="Maymon M."/>
            <person name="Elazar M."/>
            <person name="Youssef S.A."/>
            <person name="El-Shabrawy E.S.M."/>
            <person name="Shalaby A.B.A."/>
            <person name="Houterman P."/>
            <person name="Brock N.L."/>
            <person name="Burkhardt I."/>
            <person name="Tsavkelova E.A."/>
            <person name="Dickschat J.S."/>
            <person name="Galuszka P."/>
            <person name="Gueldener U."/>
            <person name="Tudzynski B."/>
        </authorList>
    </citation>
    <scope>NUCLEOTIDE SEQUENCE [LARGE SCALE GENOMIC DNA]</scope>
    <source>
        <strain evidence="6">ET1</strain>
    </source>
</reference>
<feature type="repeat" description="ANK" evidence="2">
    <location>
        <begin position="998"/>
        <end position="1031"/>
    </location>
</feature>
<evidence type="ECO:0000259" key="4">
    <source>
        <dbReference type="Pfam" id="PF24883"/>
    </source>
</evidence>
<dbReference type="InterPro" id="IPR002110">
    <property type="entry name" value="Ankyrin_rpt"/>
</dbReference>
<dbReference type="PANTHER" id="PTHR24118:SF99">
    <property type="entry name" value="POTE ANKYRIN DOMAIN FAMILY MEMBER 3C-RELATED"/>
    <property type="match status" value="1"/>
</dbReference>
<organism evidence="5 6">
    <name type="scientific">Fusarium proliferatum (strain ET1)</name>
    <name type="common">Orchid endophyte fungus</name>
    <dbReference type="NCBI Taxonomy" id="1227346"/>
    <lineage>
        <taxon>Eukaryota</taxon>
        <taxon>Fungi</taxon>
        <taxon>Dikarya</taxon>
        <taxon>Ascomycota</taxon>
        <taxon>Pezizomycotina</taxon>
        <taxon>Sordariomycetes</taxon>
        <taxon>Hypocreomycetidae</taxon>
        <taxon>Hypocreales</taxon>
        <taxon>Nectriaceae</taxon>
        <taxon>Fusarium</taxon>
        <taxon>Fusarium fujikuroi species complex</taxon>
    </lineage>
</organism>
<dbReference type="RefSeq" id="XP_031087199.1">
    <property type="nucleotide sequence ID" value="XM_031221662.1"/>
</dbReference>
<dbReference type="SMART" id="SM00248">
    <property type="entry name" value="ANK"/>
    <property type="match status" value="12"/>
</dbReference>
<evidence type="ECO:0000256" key="2">
    <source>
        <dbReference type="PROSITE-ProRule" id="PRU00023"/>
    </source>
</evidence>
<name>A0A1L7W1Z0_FUSPR</name>
<dbReference type="Pfam" id="PF24883">
    <property type="entry name" value="NPHP3_N"/>
    <property type="match status" value="1"/>
</dbReference>
<comment type="caution">
    <text evidence="5">The sequence shown here is derived from an EMBL/GenBank/DDBJ whole genome shotgun (WGS) entry which is preliminary data.</text>
</comment>
<proteinExistence type="predicted"/>
<feature type="compositionally biased region" description="Polar residues" evidence="3">
    <location>
        <begin position="1"/>
        <end position="20"/>
    </location>
</feature>
<evidence type="ECO:0000313" key="5">
    <source>
        <dbReference type="EMBL" id="CZR46665.1"/>
    </source>
</evidence>
<dbReference type="Proteomes" id="UP000183971">
    <property type="component" value="Unassembled WGS sequence"/>
</dbReference>
<dbReference type="EMBL" id="FJOF01000010">
    <property type="protein sequence ID" value="CZR46665.1"/>
    <property type="molecule type" value="Genomic_DNA"/>
</dbReference>
<dbReference type="AlphaFoldDB" id="A0A1L7W1Z0"/>
<accession>A0A1L7W1Z0</accession>
<keyword evidence="1" id="KW-0677">Repeat</keyword>
<feature type="repeat" description="ANK" evidence="2">
    <location>
        <begin position="773"/>
        <end position="805"/>
    </location>
</feature>
<gene>
    <name evidence="5" type="ORF">FPRO_12115</name>
</gene>
<feature type="repeat" description="ANK" evidence="2">
    <location>
        <begin position="740"/>
        <end position="772"/>
    </location>
</feature>
<feature type="domain" description="Nephrocystin 3-like N-terminal" evidence="4">
    <location>
        <begin position="106"/>
        <end position="278"/>
    </location>
</feature>
<feature type="repeat" description="ANK" evidence="2">
    <location>
        <begin position="1128"/>
        <end position="1164"/>
    </location>
</feature>
<dbReference type="PROSITE" id="PS50088">
    <property type="entry name" value="ANK_REPEAT"/>
    <property type="match status" value="5"/>
</dbReference>
<dbReference type="Gene3D" id="3.40.50.300">
    <property type="entry name" value="P-loop containing nucleotide triphosphate hydrolases"/>
    <property type="match status" value="1"/>
</dbReference>
<dbReference type="VEuPathDB" id="FungiDB:FPRO_12115"/>
<dbReference type="PANTHER" id="PTHR24118">
    <property type="entry name" value="POTE ANKYRIN DOMAIN"/>
    <property type="match status" value="1"/>
</dbReference>
<feature type="compositionally biased region" description="Basic and acidic residues" evidence="3">
    <location>
        <begin position="51"/>
        <end position="74"/>
    </location>
</feature>
<keyword evidence="6" id="KW-1185">Reference proteome</keyword>
<dbReference type="Pfam" id="PF00023">
    <property type="entry name" value="Ank"/>
    <property type="match status" value="4"/>
</dbReference>
<feature type="region of interest" description="Disordered" evidence="3">
    <location>
        <begin position="1"/>
        <end position="79"/>
    </location>
</feature>
<dbReference type="SUPFAM" id="SSF48403">
    <property type="entry name" value="Ankyrin repeat"/>
    <property type="match status" value="2"/>
</dbReference>